<name>A0A4R6TLA5_9FLAO</name>
<dbReference type="GO" id="GO:0003755">
    <property type="term" value="F:peptidyl-prolyl cis-trans isomerase activity"/>
    <property type="evidence" value="ECO:0007669"/>
    <property type="project" value="UniProtKB-KW"/>
</dbReference>
<dbReference type="InterPro" id="IPR000297">
    <property type="entry name" value="PPIase_PpiC"/>
</dbReference>
<feature type="domain" description="PpiC" evidence="2">
    <location>
        <begin position="193"/>
        <end position="288"/>
    </location>
</feature>
<keyword evidence="1" id="KW-0697">Rotamase</keyword>
<keyword evidence="1 3" id="KW-0413">Isomerase</keyword>
<dbReference type="PANTHER" id="PTHR47245:SF2">
    <property type="entry name" value="PEPTIDYL-PROLYL CIS-TRANS ISOMERASE HP_0175-RELATED"/>
    <property type="match status" value="1"/>
</dbReference>
<dbReference type="AlphaFoldDB" id="A0A4R6TLA5"/>
<dbReference type="Pfam" id="PF13616">
    <property type="entry name" value="Rotamase_3"/>
    <property type="match status" value="1"/>
</dbReference>
<organism evidence="3 4">
    <name type="scientific">Tenacibaculum caenipelagi</name>
    <dbReference type="NCBI Taxonomy" id="1325435"/>
    <lineage>
        <taxon>Bacteria</taxon>
        <taxon>Pseudomonadati</taxon>
        <taxon>Bacteroidota</taxon>
        <taxon>Flavobacteriia</taxon>
        <taxon>Flavobacteriales</taxon>
        <taxon>Flavobacteriaceae</taxon>
        <taxon>Tenacibaculum</taxon>
    </lineage>
</organism>
<evidence type="ECO:0000313" key="4">
    <source>
        <dbReference type="Proteomes" id="UP000295390"/>
    </source>
</evidence>
<dbReference type="PANTHER" id="PTHR47245">
    <property type="entry name" value="PEPTIDYLPROLYL ISOMERASE"/>
    <property type="match status" value="1"/>
</dbReference>
<evidence type="ECO:0000259" key="2">
    <source>
        <dbReference type="PROSITE" id="PS50198"/>
    </source>
</evidence>
<dbReference type="PROSITE" id="PS01096">
    <property type="entry name" value="PPIC_PPIASE_1"/>
    <property type="match status" value="1"/>
</dbReference>
<feature type="domain" description="PpiC" evidence="2">
    <location>
        <begin position="86"/>
        <end position="188"/>
    </location>
</feature>
<accession>A0A4R6TLA5</accession>
<evidence type="ECO:0000256" key="1">
    <source>
        <dbReference type="PROSITE-ProRule" id="PRU00278"/>
    </source>
</evidence>
<dbReference type="EMBL" id="SNYH01000001">
    <property type="protein sequence ID" value="TDQ29810.1"/>
    <property type="molecule type" value="Genomic_DNA"/>
</dbReference>
<comment type="caution">
    <text evidence="3">The sequence shown here is derived from an EMBL/GenBank/DDBJ whole genome shotgun (WGS) entry which is preliminary data.</text>
</comment>
<keyword evidence="4" id="KW-1185">Reference proteome</keyword>
<dbReference type="PROSITE" id="PS50198">
    <property type="entry name" value="PPIC_PPIASE_2"/>
    <property type="match status" value="2"/>
</dbReference>
<proteinExistence type="predicted"/>
<dbReference type="InterPro" id="IPR050245">
    <property type="entry name" value="PrsA_foldase"/>
</dbReference>
<dbReference type="Proteomes" id="UP000295390">
    <property type="component" value="Unassembled WGS sequence"/>
</dbReference>
<evidence type="ECO:0000313" key="3">
    <source>
        <dbReference type="EMBL" id="TDQ29810.1"/>
    </source>
</evidence>
<dbReference type="SUPFAM" id="SSF54534">
    <property type="entry name" value="FKBP-like"/>
    <property type="match status" value="2"/>
</dbReference>
<gene>
    <name evidence="3" type="ORF">DFQ07_0131</name>
</gene>
<dbReference type="Pfam" id="PF00639">
    <property type="entry name" value="Rotamase"/>
    <property type="match status" value="1"/>
</dbReference>
<protein>
    <submittedName>
        <fullName evidence="3">Peptidyl-prolyl cis-trans isomerase SurA</fullName>
    </submittedName>
</protein>
<reference evidence="3 4" key="1">
    <citation type="submission" date="2019-03" db="EMBL/GenBank/DDBJ databases">
        <title>Genomic Encyclopedia of Type Strains, Phase III (KMG-III): the genomes of soil and plant-associated and newly described type strains.</title>
        <authorList>
            <person name="Whitman W."/>
        </authorList>
    </citation>
    <scope>NUCLEOTIDE SEQUENCE [LARGE SCALE GENOMIC DNA]</scope>
    <source>
        <strain evidence="3 4">CECT 8283</strain>
    </source>
</reference>
<dbReference type="InterPro" id="IPR023058">
    <property type="entry name" value="PPIase_PpiC_CS"/>
</dbReference>
<dbReference type="Gene3D" id="3.10.50.40">
    <property type="match status" value="2"/>
</dbReference>
<dbReference type="InterPro" id="IPR046357">
    <property type="entry name" value="PPIase_dom_sf"/>
</dbReference>
<sequence length="500" mass="58659">MVSEFKQVYEKNLPIVEDKESKDIDNYLELFINYKLKVKEAYDLKLDTVKAYQQEFEGYKQQLIAPYLYDEETLNELVQQAYNRTRKEVKASHVLIRYPSNGIAVDTLFLLEKITRIRQRIVSGEDFDVVAREVSEDPSARVNGGNLGYFSAFAMLYPLEEAAYKTQLGEISEPFKTKFGVHILKVTGIRQSRGEFDVAHILVKNSTKSRLKIDSIYQKLQSGASFEEMAIKYSDDFGSAKVGGKLPRFGTGEMVEEFENSVRSLTKEGEYSKPFKTKYGWHIVKLLKNYPVASFEEMQDELRRKVKRSKRASISNQIVLKKLKEKYQIKEYPKALEIFTKNKREAVKENELNAVVLSINEKKFLQKDFLKYIKLKKQASIQRLFEEFKNIELVNYFKEQLANTDPVYKSTLQEYREGLLLFDLMQEKIWNKASQDTLGVKAYYRSNQVKYGKEFDKVRGKVMSDYQDELEKEWIKNLRKNNTVVVKERVLRKLKRTYNQ</sequence>